<dbReference type="InterPro" id="IPR038695">
    <property type="entry name" value="Saro_0823-like_sf"/>
</dbReference>
<evidence type="ECO:0008006" key="3">
    <source>
        <dbReference type="Google" id="ProtNLM"/>
    </source>
</evidence>
<evidence type="ECO:0000313" key="2">
    <source>
        <dbReference type="Proteomes" id="UP000294563"/>
    </source>
</evidence>
<dbReference type="Gene3D" id="2.60.120.1140">
    <property type="entry name" value="Protein of unknown function DUF192"/>
    <property type="match status" value="1"/>
</dbReference>
<organism evidence="1 2">
    <name type="scientific">Litoreibacter halocynthiae</name>
    <dbReference type="NCBI Taxonomy" id="1242689"/>
    <lineage>
        <taxon>Bacteria</taxon>
        <taxon>Pseudomonadati</taxon>
        <taxon>Pseudomonadota</taxon>
        <taxon>Alphaproteobacteria</taxon>
        <taxon>Rhodobacterales</taxon>
        <taxon>Roseobacteraceae</taxon>
        <taxon>Litoreibacter</taxon>
    </lineage>
</organism>
<name>A0A4R7LNX2_9RHOB</name>
<gene>
    <name evidence="1" type="ORF">BDE40_1065</name>
</gene>
<dbReference type="InterPro" id="IPR003795">
    <property type="entry name" value="DUF192"/>
</dbReference>
<dbReference type="Pfam" id="PF02643">
    <property type="entry name" value="DUF192"/>
    <property type="match status" value="1"/>
</dbReference>
<protein>
    <recommendedName>
        <fullName evidence="3">DUF192 domain-containing protein</fullName>
    </recommendedName>
</protein>
<proteinExistence type="predicted"/>
<comment type="caution">
    <text evidence="1">The sequence shown here is derived from an EMBL/GenBank/DDBJ whole genome shotgun (WGS) entry which is preliminary data.</text>
</comment>
<dbReference type="AlphaFoldDB" id="A0A4R7LNX2"/>
<dbReference type="PANTHER" id="PTHR37953:SF1">
    <property type="entry name" value="UPF0127 PROTEIN MJ1496"/>
    <property type="match status" value="1"/>
</dbReference>
<dbReference type="EMBL" id="SOBH01000001">
    <property type="protein sequence ID" value="TDT77768.1"/>
    <property type="molecule type" value="Genomic_DNA"/>
</dbReference>
<keyword evidence="2" id="KW-1185">Reference proteome</keyword>
<accession>A0A4R7LNX2</accession>
<dbReference type="PANTHER" id="PTHR37953">
    <property type="entry name" value="UPF0127 PROTEIN MJ1496"/>
    <property type="match status" value="1"/>
</dbReference>
<reference evidence="1 2" key="1">
    <citation type="submission" date="2019-03" db="EMBL/GenBank/DDBJ databases">
        <title>Genomic Encyclopedia of Archaeal and Bacterial Type Strains, Phase II (KMG-II): from individual species to whole genera.</title>
        <authorList>
            <person name="Goeker M."/>
        </authorList>
    </citation>
    <scope>NUCLEOTIDE SEQUENCE [LARGE SCALE GENOMIC DNA]</scope>
    <source>
        <strain evidence="1 2">DSM 29467</strain>
    </source>
</reference>
<evidence type="ECO:0000313" key="1">
    <source>
        <dbReference type="EMBL" id="TDT77768.1"/>
    </source>
</evidence>
<sequence>MAKWLRKSTLGTTQSTTIKATALAIVLTGLAGIVPVAAACSDNRVSIKGGFGAISFRIEIADDDRERAVGLMNREKLPKLAGMLFVYQRPQPLAFWMRNTLIPLDMIFVEPTGRIAHIHANAVPHDETPIQGGDGLTHVLEIGGGLAAKFGISTGDILQHSSFNQNEALWPCG</sequence>
<dbReference type="Proteomes" id="UP000294563">
    <property type="component" value="Unassembled WGS sequence"/>
</dbReference>